<dbReference type="AlphaFoldDB" id="A0A1L4CZV4"/>
<dbReference type="KEGG" id="saqi:AXG55_06005"/>
<dbReference type="EMBL" id="CP017834">
    <property type="protein sequence ID" value="APJ03482.1"/>
    <property type="molecule type" value="Genomic_DNA"/>
</dbReference>
<proteinExistence type="predicted"/>
<organism evidence="2 3">
    <name type="scientific">Silvanigrella aquatica</name>
    <dbReference type="NCBI Taxonomy" id="1915309"/>
    <lineage>
        <taxon>Bacteria</taxon>
        <taxon>Pseudomonadati</taxon>
        <taxon>Bdellovibrionota</taxon>
        <taxon>Oligoflexia</taxon>
        <taxon>Silvanigrellales</taxon>
        <taxon>Silvanigrellaceae</taxon>
        <taxon>Silvanigrella</taxon>
    </lineage>
</organism>
<name>A0A1L4CZV4_9BACT</name>
<reference evidence="2 3" key="1">
    <citation type="submission" date="2016-10" db="EMBL/GenBank/DDBJ databases">
        <title>Silvanigrella aquatica sp. nov., isolated from a freshwater lake located in the Black Forest, Germany, description of Silvanigrellaceae fam. nov., Silvanigrellales ord. nov., reclassification of the order Bdellovibrionales in the class Oligoflexia, reclassification of the families Bacteriovoracaceae and Halobacteriovoraceae in the new order Bacteriovoracales ord. nov., and reclassification of the family Pseudobacteriovoracaceae in the order Oligoflexiales.</title>
        <authorList>
            <person name="Hahn M.W."/>
            <person name="Schmidt J."/>
            <person name="Koll U."/>
            <person name="Rohde M."/>
            <person name="Verbag S."/>
            <person name="Pitt A."/>
            <person name="Nakai R."/>
            <person name="Naganuma T."/>
            <person name="Lang E."/>
        </authorList>
    </citation>
    <scope>NUCLEOTIDE SEQUENCE [LARGE SCALE GENOMIC DNA]</scope>
    <source>
        <strain evidence="2 3">MWH-Nonnen-W8red</strain>
    </source>
</reference>
<keyword evidence="3" id="KW-1185">Reference proteome</keyword>
<dbReference type="Proteomes" id="UP000184731">
    <property type="component" value="Chromosome"/>
</dbReference>
<accession>A0A1L4CZV4</accession>
<gene>
    <name evidence="2" type="ORF">AXG55_06005</name>
</gene>
<feature type="signal peptide" evidence="1">
    <location>
        <begin position="1"/>
        <end position="20"/>
    </location>
</feature>
<evidence type="ECO:0000256" key="1">
    <source>
        <dbReference type="SAM" id="SignalP"/>
    </source>
</evidence>
<keyword evidence="1" id="KW-0732">Signal</keyword>
<evidence type="ECO:0000313" key="3">
    <source>
        <dbReference type="Proteomes" id="UP000184731"/>
    </source>
</evidence>
<evidence type="ECO:0000313" key="2">
    <source>
        <dbReference type="EMBL" id="APJ03482.1"/>
    </source>
</evidence>
<sequence>MIKKIIISCITLITMNSSFALTNINALHNHSENNYYDQNASIRAKNRAYLLDCRVTKGKDIVNLT</sequence>
<feature type="chain" id="PRO_5013222070" evidence="1">
    <location>
        <begin position="21"/>
        <end position="65"/>
    </location>
</feature>
<protein>
    <submittedName>
        <fullName evidence="2">Uncharacterized protein</fullName>
    </submittedName>
</protein>
<dbReference type="STRING" id="1915309.AXG55_06005"/>